<protein>
    <submittedName>
        <fullName evidence="10">(2Fe-2S)-binding protein</fullName>
    </submittedName>
</protein>
<evidence type="ECO:0000256" key="3">
    <source>
        <dbReference type="ARBA" id="ARBA00022714"/>
    </source>
</evidence>
<dbReference type="Gene3D" id="2.102.10.10">
    <property type="entry name" value="Rieske [2Fe-2S] iron-sulphur domain"/>
    <property type="match status" value="1"/>
</dbReference>
<accession>A0A0F5K5B6</accession>
<evidence type="ECO:0000256" key="7">
    <source>
        <dbReference type="ARBA" id="ARBA00023014"/>
    </source>
</evidence>
<comment type="similarity">
    <text evidence="2">Belongs to the bacterial ring-hydroxylating dioxygenase alpha subunit family.</text>
</comment>
<keyword evidence="4" id="KW-0479">Metal-binding</keyword>
<dbReference type="PROSITE" id="PS00570">
    <property type="entry name" value="RING_HYDROXYL_ALPHA"/>
    <property type="match status" value="1"/>
</dbReference>
<dbReference type="SUPFAM" id="SSF50022">
    <property type="entry name" value="ISP domain"/>
    <property type="match status" value="1"/>
</dbReference>
<evidence type="ECO:0000313" key="11">
    <source>
        <dbReference type="Proteomes" id="UP000033618"/>
    </source>
</evidence>
<comment type="caution">
    <text evidence="10">The sequence shown here is derived from an EMBL/GenBank/DDBJ whole genome shotgun (WGS) entry which is preliminary data.</text>
</comment>
<dbReference type="AlphaFoldDB" id="A0A0F5K5B6"/>
<dbReference type="CDD" id="cd03469">
    <property type="entry name" value="Rieske_RO_Alpha_N"/>
    <property type="match status" value="1"/>
</dbReference>
<dbReference type="GO" id="GO:0005506">
    <property type="term" value="F:iron ion binding"/>
    <property type="evidence" value="ECO:0007669"/>
    <property type="project" value="InterPro"/>
</dbReference>
<dbReference type="InterPro" id="IPR015879">
    <property type="entry name" value="Ring_hydroxy_dOase_asu_C_dom"/>
</dbReference>
<proteinExistence type="inferred from homology"/>
<dbReference type="InterPro" id="IPR001663">
    <property type="entry name" value="Rng_hydr_dOase-A"/>
</dbReference>
<dbReference type="PROSITE" id="PS51296">
    <property type="entry name" value="RIESKE"/>
    <property type="match status" value="1"/>
</dbReference>
<evidence type="ECO:0000256" key="6">
    <source>
        <dbReference type="ARBA" id="ARBA00023004"/>
    </source>
</evidence>
<sequence>MPQAFDDAFFAGLETSTLPVGQAETLPPQCYTDPAFYEFEKEAVFNHEWLCVGRTDWIAKPGDFFTTSIVNEPLLIARNARNEIKAMSAVCQHRAMLVAEGNGNTRAFLCPYHHWAYSLDGELIAAPAMDATEGFDKKAFCLPTLLVETWQGFIFVNFDKEAAPLAPRLTALDPVLANFELDRAEGPRPSDAAHFPWNWKVMFENNNDGYHANRLHHGPLHDFVPSALASFPDSLPEDTAGYYRFNGTIHADAAFNPTQKALFPIFPKLTDEERNRMLFANVPPTLSLVVTVDSVIYMILRADAAGTHHMDQGVLYAPGAMQDPLFQKRVELSFSAVSDIVAQDLHVDELVQKGLQSRFAIRGRYSWQERAQQELNAWLVPRYQAARQRIGKAAAARTTLEGAHARLAAIDVVTAS</sequence>
<dbReference type="EMBL" id="LAQU01000002">
    <property type="protein sequence ID" value="KKB65044.1"/>
    <property type="molecule type" value="Genomic_DNA"/>
</dbReference>
<evidence type="ECO:0000259" key="9">
    <source>
        <dbReference type="PROSITE" id="PS51296"/>
    </source>
</evidence>
<keyword evidence="7" id="KW-0411">Iron-sulfur</keyword>
<keyword evidence="11" id="KW-1185">Reference proteome</keyword>
<evidence type="ECO:0000313" key="10">
    <source>
        <dbReference type="EMBL" id="KKB65044.1"/>
    </source>
</evidence>
<dbReference type="OrthoDB" id="9790995at2"/>
<evidence type="ECO:0000256" key="1">
    <source>
        <dbReference type="ARBA" id="ARBA00001962"/>
    </source>
</evidence>
<feature type="domain" description="Rieske" evidence="9">
    <location>
        <begin position="49"/>
        <end position="156"/>
    </location>
</feature>
<organism evidence="10 11">
    <name type="scientific">Robbsia andropogonis</name>
    <dbReference type="NCBI Taxonomy" id="28092"/>
    <lineage>
        <taxon>Bacteria</taxon>
        <taxon>Pseudomonadati</taxon>
        <taxon>Pseudomonadota</taxon>
        <taxon>Betaproteobacteria</taxon>
        <taxon>Burkholderiales</taxon>
        <taxon>Burkholderiaceae</taxon>
        <taxon>Robbsia</taxon>
    </lineage>
</organism>
<evidence type="ECO:0000256" key="2">
    <source>
        <dbReference type="ARBA" id="ARBA00008751"/>
    </source>
</evidence>
<dbReference type="InterPro" id="IPR017941">
    <property type="entry name" value="Rieske_2Fe-2S"/>
</dbReference>
<keyword evidence="5" id="KW-0560">Oxidoreductase</keyword>
<reference evidence="10 11" key="1">
    <citation type="submission" date="2015-03" db="EMBL/GenBank/DDBJ databases">
        <title>Draft Genome Sequence of Burkholderia andropogonis type strain ICMP2807, isolated from Sorghum bicolor.</title>
        <authorList>
            <person name="Lopes-Santos L."/>
            <person name="Castro D.B."/>
            <person name="Ottoboni L.M."/>
            <person name="Park D."/>
            <person name="Weirc B.S."/>
            <person name="Destefano S.A."/>
        </authorList>
    </citation>
    <scope>NUCLEOTIDE SEQUENCE [LARGE SCALE GENOMIC DNA]</scope>
    <source>
        <strain evidence="10 11">ICMP2807</strain>
    </source>
</reference>
<evidence type="ECO:0000256" key="8">
    <source>
        <dbReference type="ARBA" id="ARBA00023027"/>
    </source>
</evidence>
<comment type="cofactor">
    <cofactor evidence="1">
        <name>Fe cation</name>
        <dbReference type="ChEBI" id="CHEBI:24875"/>
    </cofactor>
</comment>
<dbReference type="GO" id="GO:0051537">
    <property type="term" value="F:2 iron, 2 sulfur cluster binding"/>
    <property type="evidence" value="ECO:0007669"/>
    <property type="project" value="UniProtKB-KW"/>
</dbReference>
<evidence type="ECO:0000256" key="5">
    <source>
        <dbReference type="ARBA" id="ARBA00023002"/>
    </source>
</evidence>
<dbReference type="SUPFAM" id="SSF55961">
    <property type="entry name" value="Bet v1-like"/>
    <property type="match status" value="1"/>
</dbReference>
<dbReference type="CDD" id="cd08885">
    <property type="entry name" value="RHO_alpha_C_1"/>
    <property type="match status" value="1"/>
</dbReference>
<keyword evidence="3" id="KW-0001">2Fe-2S</keyword>
<dbReference type="Proteomes" id="UP000033618">
    <property type="component" value="Unassembled WGS sequence"/>
</dbReference>
<keyword evidence="8" id="KW-0520">NAD</keyword>
<dbReference type="InterPro" id="IPR015881">
    <property type="entry name" value="ARHD_Rieske_2Fe_2S"/>
</dbReference>
<name>A0A0F5K5B6_9BURK</name>
<dbReference type="Gene3D" id="3.90.380.10">
    <property type="entry name" value="Naphthalene 1,2-dioxygenase Alpha Subunit, Chain A, domain 1"/>
    <property type="match status" value="2"/>
</dbReference>
<dbReference type="STRING" id="28092.WM40_02050"/>
<evidence type="ECO:0000256" key="4">
    <source>
        <dbReference type="ARBA" id="ARBA00022723"/>
    </source>
</evidence>
<dbReference type="PRINTS" id="PR00090">
    <property type="entry name" value="RNGDIOXGNASE"/>
</dbReference>
<gene>
    <name evidence="10" type="ORF">WM40_02050</name>
</gene>
<dbReference type="InterPro" id="IPR036922">
    <property type="entry name" value="Rieske_2Fe-2S_sf"/>
</dbReference>
<dbReference type="PANTHER" id="PTHR43756">
    <property type="entry name" value="CHOLINE MONOOXYGENASE, CHLOROPLASTIC"/>
    <property type="match status" value="1"/>
</dbReference>
<dbReference type="Pfam" id="PF00848">
    <property type="entry name" value="Ring_hydroxyl_A"/>
    <property type="match status" value="1"/>
</dbReference>
<keyword evidence="6" id="KW-0408">Iron</keyword>
<dbReference type="PANTHER" id="PTHR43756:SF5">
    <property type="entry name" value="CHOLINE MONOOXYGENASE, CHLOROPLASTIC"/>
    <property type="match status" value="1"/>
</dbReference>
<dbReference type="Pfam" id="PF00355">
    <property type="entry name" value="Rieske"/>
    <property type="match status" value="1"/>
</dbReference>
<dbReference type="PATRIC" id="fig|28092.6.peg.478"/>
<dbReference type="GO" id="GO:0016491">
    <property type="term" value="F:oxidoreductase activity"/>
    <property type="evidence" value="ECO:0007669"/>
    <property type="project" value="UniProtKB-KW"/>
</dbReference>